<organism evidence="1 2">
    <name type="scientific">Armillaria ostoyae</name>
    <name type="common">Armillaria root rot fungus</name>
    <dbReference type="NCBI Taxonomy" id="47428"/>
    <lineage>
        <taxon>Eukaryota</taxon>
        <taxon>Fungi</taxon>
        <taxon>Dikarya</taxon>
        <taxon>Basidiomycota</taxon>
        <taxon>Agaricomycotina</taxon>
        <taxon>Agaricomycetes</taxon>
        <taxon>Agaricomycetidae</taxon>
        <taxon>Agaricales</taxon>
        <taxon>Marasmiineae</taxon>
        <taxon>Physalacriaceae</taxon>
        <taxon>Armillaria</taxon>
    </lineage>
</organism>
<evidence type="ECO:0000313" key="2">
    <source>
        <dbReference type="Proteomes" id="UP000219338"/>
    </source>
</evidence>
<sequence length="57" mass="6021">MALVDLVEVGLLKSTSGGTGLENEISRVVGSDGYRNIIYPTQSTDPQPFAIAIPNSQ</sequence>
<evidence type="ECO:0000313" key="1">
    <source>
        <dbReference type="EMBL" id="SJK98287.1"/>
    </source>
</evidence>
<dbReference type="EMBL" id="FUEG01000001">
    <property type="protein sequence ID" value="SJK98287.1"/>
    <property type="molecule type" value="Genomic_DNA"/>
</dbReference>
<gene>
    <name evidence="1" type="ORF">ARMOST_01550</name>
</gene>
<reference evidence="2" key="1">
    <citation type="journal article" date="2017" name="Nat. Ecol. Evol.">
        <title>Genome expansion and lineage-specific genetic innovations in the forest pathogenic fungi Armillaria.</title>
        <authorList>
            <person name="Sipos G."/>
            <person name="Prasanna A.N."/>
            <person name="Walter M.C."/>
            <person name="O'Connor E."/>
            <person name="Balint B."/>
            <person name="Krizsan K."/>
            <person name="Kiss B."/>
            <person name="Hess J."/>
            <person name="Varga T."/>
            <person name="Slot J."/>
            <person name="Riley R."/>
            <person name="Boka B."/>
            <person name="Rigling D."/>
            <person name="Barry K."/>
            <person name="Lee J."/>
            <person name="Mihaltcheva S."/>
            <person name="LaButti K."/>
            <person name="Lipzen A."/>
            <person name="Waldron R."/>
            <person name="Moloney N.M."/>
            <person name="Sperisen C."/>
            <person name="Kredics L."/>
            <person name="Vagvoelgyi C."/>
            <person name="Patrignani A."/>
            <person name="Fitzpatrick D."/>
            <person name="Nagy I."/>
            <person name="Doyle S."/>
            <person name="Anderson J.B."/>
            <person name="Grigoriev I.V."/>
            <person name="Gueldener U."/>
            <person name="Muensterkoetter M."/>
            <person name="Nagy L.G."/>
        </authorList>
    </citation>
    <scope>NUCLEOTIDE SEQUENCE [LARGE SCALE GENOMIC DNA]</scope>
    <source>
        <strain evidence="2">C18/9</strain>
    </source>
</reference>
<name>A0A284QPA1_ARMOS</name>
<dbReference type="Proteomes" id="UP000219338">
    <property type="component" value="Unassembled WGS sequence"/>
</dbReference>
<keyword evidence="2" id="KW-1185">Reference proteome</keyword>
<dbReference type="AlphaFoldDB" id="A0A284QPA1"/>
<accession>A0A284QPA1</accession>
<proteinExistence type="predicted"/>
<protein>
    <submittedName>
        <fullName evidence="1">Uncharacterized protein</fullName>
    </submittedName>
</protein>